<keyword evidence="2" id="KW-1185">Reference proteome</keyword>
<sequence length="84" mass="9448">MGGIATSYAWSFVFTSHFFYSLTDWITEMADPRNQSYTTYTQADLEYMAILKNEFDLEVKNGVLYAVAGVHCGYVGALAKAKEK</sequence>
<organism evidence="1 2">
    <name type="scientific">Hespellia stercorisuis DSM 15480</name>
    <dbReference type="NCBI Taxonomy" id="1121950"/>
    <lineage>
        <taxon>Bacteria</taxon>
        <taxon>Bacillati</taxon>
        <taxon>Bacillota</taxon>
        <taxon>Clostridia</taxon>
        <taxon>Lachnospirales</taxon>
        <taxon>Lachnospiraceae</taxon>
        <taxon>Hespellia</taxon>
    </lineage>
</organism>
<dbReference type="Proteomes" id="UP000184301">
    <property type="component" value="Unassembled WGS sequence"/>
</dbReference>
<dbReference type="AlphaFoldDB" id="A0A1M6K0H1"/>
<protein>
    <submittedName>
        <fullName evidence="1">Uncharacterized protein</fullName>
    </submittedName>
</protein>
<reference evidence="1 2" key="1">
    <citation type="submission" date="2016-11" db="EMBL/GenBank/DDBJ databases">
        <authorList>
            <person name="Jaros S."/>
            <person name="Januszkiewicz K."/>
            <person name="Wedrychowicz H."/>
        </authorList>
    </citation>
    <scope>NUCLEOTIDE SEQUENCE [LARGE SCALE GENOMIC DNA]</scope>
    <source>
        <strain evidence="1 2">DSM 15480</strain>
    </source>
</reference>
<gene>
    <name evidence="1" type="ORF">SAMN02745243_00804</name>
</gene>
<dbReference type="STRING" id="1121950.SAMN02745243_00804"/>
<proteinExistence type="predicted"/>
<evidence type="ECO:0000313" key="1">
    <source>
        <dbReference type="EMBL" id="SHJ52410.1"/>
    </source>
</evidence>
<name>A0A1M6K0H1_9FIRM</name>
<dbReference type="EMBL" id="FQZY01000010">
    <property type="protein sequence ID" value="SHJ52410.1"/>
    <property type="molecule type" value="Genomic_DNA"/>
</dbReference>
<accession>A0A1M6K0H1</accession>
<evidence type="ECO:0000313" key="2">
    <source>
        <dbReference type="Proteomes" id="UP000184301"/>
    </source>
</evidence>